<dbReference type="SUPFAM" id="SSF48239">
    <property type="entry name" value="Terpenoid cyclases/Protein prenyltransferases"/>
    <property type="match status" value="2"/>
</dbReference>
<dbReference type="PANTHER" id="PTHR11764:SF20">
    <property type="entry name" value="LANOSTEROL SYNTHASE"/>
    <property type="match status" value="1"/>
</dbReference>
<dbReference type="InterPro" id="IPR008930">
    <property type="entry name" value="Terpenoid_cyclase/PrenylTrfase"/>
</dbReference>
<evidence type="ECO:0000259" key="4">
    <source>
        <dbReference type="Pfam" id="PF13243"/>
    </source>
</evidence>
<dbReference type="SFLD" id="SFLDG01016">
    <property type="entry name" value="Prenyltransferase_Like_2"/>
    <property type="match status" value="1"/>
</dbReference>
<protein>
    <submittedName>
        <fullName evidence="6">Sporulenol synthase</fullName>
        <ecNumber evidence="6">4.2.1.137</ecNumber>
    </submittedName>
</protein>
<dbReference type="InterPro" id="IPR018333">
    <property type="entry name" value="Squalene_cyclase"/>
</dbReference>
<dbReference type="Gene3D" id="1.50.10.20">
    <property type="match status" value="2"/>
</dbReference>
<reference evidence="6 7" key="1">
    <citation type="submission" date="2024-06" db="EMBL/GenBank/DDBJ databases">
        <title>Genomic Encyclopedia of Type Strains, Phase IV (KMG-IV): sequencing the most valuable type-strain genomes for metagenomic binning, comparative biology and taxonomic classification.</title>
        <authorList>
            <person name="Goeker M."/>
        </authorList>
    </citation>
    <scope>NUCLEOTIDE SEQUENCE [LARGE SCALE GENOMIC DNA]</scope>
    <source>
        <strain evidence="6 7">DSM 100124</strain>
    </source>
</reference>
<evidence type="ECO:0000256" key="1">
    <source>
        <dbReference type="ARBA" id="ARBA00004999"/>
    </source>
</evidence>
<keyword evidence="3" id="KW-0677">Repeat</keyword>
<gene>
    <name evidence="6" type="ORF">ABID52_002009</name>
</gene>
<accession>A0ABV2LIK1</accession>
<dbReference type="EMBL" id="JBEPMP010000001">
    <property type="protein sequence ID" value="MET3728428.1"/>
    <property type="molecule type" value="Genomic_DNA"/>
</dbReference>
<feature type="domain" description="Squalene cyclase C-terminal" evidence="4">
    <location>
        <begin position="298"/>
        <end position="610"/>
    </location>
</feature>
<dbReference type="InterPro" id="IPR032696">
    <property type="entry name" value="SQ_cyclase_C"/>
</dbReference>
<dbReference type="InterPro" id="IPR032697">
    <property type="entry name" value="SQ_cyclase_N"/>
</dbReference>
<dbReference type="Proteomes" id="UP001549097">
    <property type="component" value="Unassembled WGS sequence"/>
</dbReference>
<dbReference type="Pfam" id="PF13243">
    <property type="entry name" value="SQHop_cyclase_C"/>
    <property type="match status" value="1"/>
</dbReference>
<organism evidence="6 7">
    <name type="scientific">Fictibacillus halophilus</name>
    <dbReference type="NCBI Taxonomy" id="1610490"/>
    <lineage>
        <taxon>Bacteria</taxon>
        <taxon>Bacillati</taxon>
        <taxon>Bacillota</taxon>
        <taxon>Bacilli</taxon>
        <taxon>Bacillales</taxon>
        <taxon>Fictibacillaceae</taxon>
        <taxon>Fictibacillus</taxon>
    </lineage>
</organism>
<dbReference type="EC" id="4.2.1.137" evidence="6"/>
<keyword evidence="6" id="KW-0456">Lyase</keyword>
<evidence type="ECO:0000259" key="5">
    <source>
        <dbReference type="Pfam" id="PF13249"/>
    </source>
</evidence>
<evidence type="ECO:0000313" key="6">
    <source>
        <dbReference type="EMBL" id="MET3728428.1"/>
    </source>
</evidence>
<evidence type="ECO:0000313" key="7">
    <source>
        <dbReference type="Proteomes" id="UP001549097"/>
    </source>
</evidence>
<comment type="similarity">
    <text evidence="2">Belongs to the terpene cyclase/mutase family.</text>
</comment>
<dbReference type="RefSeq" id="WP_198767288.1">
    <property type="nucleotide sequence ID" value="NZ_JAEACF010000001.1"/>
</dbReference>
<comment type="pathway">
    <text evidence="1">Secondary metabolite biosynthesis; hopanoid biosynthesis.</text>
</comment>
<evidence type="ECO:0000256" key="3">
    <source>
        <dbReference type="ARBA" id="ARBA00022737"/>
    </source>
</evidence>
<dbReference type="PANTHER" id="PTHR11764">
    <property type="entry name" value="TERPENE CYCLASE/MUTASE FAMILY MEMBER"/>
    <property type="match status" value="1"/>
</dbReference>
<feature type="domain" description="Squalene cyclase N-terminal" evidence="5">
    <location>
        <begin position="17"/>
        <end position="286"/>
    </location>
</feature>
<dbReference type="Pfam" id="PF13249">
    <property type="entry name" value="SQHop_cyclase_N"/>
    <property type="match status" value="1"/>
</dbReference>
<dbReference type="NCBIfam" id="TIGR01787">
    <property type="entry name" value="squalene_cyclas"/>
    <property type="match status" value="1"/>
</dbReference>
<keyword evidence="7" id="KW-1185">Reference proteome</keyword>
<sequence length="614" mass="69727">MRNLNVKKKIESEIYKRCNELLSLQEPDGTWRYCFENSVITDAYMLILLRTIDYRNERLINRIAERILSKQSQDGLWRVYPDEEPGNLSATIQAYTALLYVKPLSHTEETLQNAKHYIINNGGLKNADLLTKVFLAMNGLYHWPDLPIDPAILFSLPLSSPINRYDISSYARAHFAPVLLMIEGKKKLTSSYTPDLSELLGKSDQGSNIEDWINLFSVLNIRDSYMNTKKENILSYIQIHIEPDGTLLSYGLTTIFMVYGLLSNGFERSSSIIQNALSGLMKMFCEIDHTMHLQNSPSTTWDTSLILYTLLEAGVPHTNAQLLKGANFLLSQQQNKYGDWSVHNPDATPGGWGFSIGNTQHPDLDDTQVALRTMAQYSRTHSSYYSSYEKGLAWLVSMQNDDGGWAAFEKNTNRYLIGSLPIKHAKDALIDPSTPDITGRTLEFLGNYHGLNQEYLTIKKGVNWLRANQEVNGSWYGRWGVCYIYGTWAAVTGLMACGVHPRDKEIQKAKYWLLSIQNQDGGWGESCASDSKRTYVSLNESTPSQTAWALHALTSIYDQSIPEMEEAATWLLSKQERASYPTGAGLPGAFYIRYHSYDKIWPLLALSHYYKKFY</sequence>
<dbReference type="GO" id="GO:0016829">
    <property type="term" value="F:lyase activity"/>
    <property type="evidence" value="ECO:0007669"/>
    <property type="project" value="UniProtKB-KW"/>
</dbReference>
<evidence type="ECO:0000256" key="2">
    <source>
        <dbReference type="ARBA" id="ARBA00009755"/>
    </source>
</evidence>
<proteinExistence type="inferred from homology"/>
<name>A0ABV2LIK1_9BACL</name>
<comment type="caution">
    <text evidence="6">The sequence shown here is derived from an EMBL/GenBank/DDBJ whole genome shotgun (WGS) entry which is preliminary data.</text>
</comment>